<dbReference type="GO" id="GO:0006749">
    <property type="term" value="P:glutathione metabolic process"/>
    <property type="evidence" value="ECO:0007669"/>
    <property type="project" value="TreeGrafter"/>
</dbReference>
<dbReference type="GO" id="GO:0004364">
    <property type="term" value="F:glutathione transferase activity"/>
    <property type="evidence" value="ECO:0007669"/>
    <property type="project" value="TreeGrafter"/>
</dbReference>
<evidence type="ECO:0000256" key="2">
    <source>
        <dbReference type="RuleBase" id="RU003494"/>
    </source>
</evidence>
<dbReference type="FunFam" id="1.20.1050.10:FF:000007">
    <property type="entry name" value="Glutathione S-transferase 1-1"/>
    <property type="match status" value="1"/>
</dbReference>
<dbReference type="OrthoDB" id="2309723at2759"/>
<dbReference type="SFLD" id="SFLDS00019">
    <property type="entry name" value="Glutathione_Transferase_(cytos"/>
    <property type="match status" value="1"/>
</dbReference>
<dbReference type="Pfam" id="PF02798">
    <property type="entry name" value="GST_N"/>
    <property type="match status" value="1"/>
</dbReference>
<sequence>MLAKALGIELNRKTLNLEVGEHLTPQFLKLNPQHTIPTLVDNGFSVWESRAILIYLAEKYGKDDSLYPKCPQKRALINQRMFFDLNLYSSFAEYYYPIARDKQPPVPENLTKLEGQLEFLNTFLEGQTYVANDSLSLADFTLLASVSSFAACDIDVGKFPNIVRWLEHCNKTIPGADENKEGCELFKKYCFTVFICWSLSKRAQQKIVSPVSVLLI</sequence>
<dbReference type="FunFam" id="3.40.30.10:FF:000034">
    <property type="entry name" value="glutathione S-transferase 1"/>
    <property type="match status" value="1"/>
</dbReference>
<dbReference type="InterPro" id="IPR004045">
    <property type="entry name" value="Glutathione_S-Trfase_N"/>
</dbReference>
<dbReference type="Proteomes" id="UP000606786">
    <property type="component" value="Unassembled WGS sequence"/>
</dbReference>
<dbReference type="CDD" id="cd03045">
    <property type="entry name" value="GST_N_Delta_Epsilon"/>
    <property type="match status" value="1"/>
</dbReference>
<dbReference type="CDD" id="cd03177">
    <property type="entry name" value="GST_C_Delta_Epsilon"/>
    <property type="match status" value="1"/>
</dbReference>
<dbReference type="Pfam" id="PF00043">
    <property type="entry name" value="GST_C"/>
    <property type="match status" value="1"/>
</dbReference>
<evidence type="ECO:0000256" key="1">
    <source>
        <dbReference type="ARBA" id="ARBA00011738"/>
    </source>
</evidence>
<protein>
    <submittedName>
        <fullName evidence="5">(Mediterranean fruit fly) hypothetical protein</fullName>
    </submittedName>
</protein>
<dbReference type="Gene3D" id="1.20.1050.10">
    <property type="match status" value="1"/>
</dbReference>
<dbReference type="AlphaFoldDB" id="A0A811U9W5"/>
<comment type="similarity">
    <text evidence="2">Belongs to the GST superfamily.</text>
</comment>
<dbReference type="InterPro" id="IPR036249">
    <property type="entry name" value="Thioredoxin-like_sf"/>
</dbReference>
<evidence type="ECO:0000259" key="3">
    <source>
        <dbReference type="PROSITE" id="PS50404"/>
    </source>
</evidence>
<dbReference type="InterPro" id="IPR010987">
    <property type="entry name" value="Glutathione-S-Trfase_C-like"/>
</dbReference>
<dbReference type="InterPro" id="IPR004046">
    <property type="entry name" value="GST_C"/>
</dbReference>
<dbReference type="EMBL" id="CAJHJT010000001">
    <property type="protein sequence ID" value="CAD6995108.1"/>
    <property type="molecule type" value="Genomic_DNA"/>
</dbReference>
<dbReference type="InterPro" id="IPR040079">
    <property type="entry name" value="Glutathione_S-Trfase"/>
</dbReference>
<comment type="subunit">
    <text evidence="1">Homodimer.</text>
</comment>
<evidence type="ECO:0000313" key="5">
    <source>
        <dbReference type="EMBL" id="CAD6995108.1"/>
    </source>
</evidence>
<dbReference type="Gene3D" id="3.40.30.10">
    <property type="entry name" value="Glutaredoxin"/>
    <property type="match status" value="1"/>
</dbReference>
<dbReference type="InterPro" id="IPR036282">
    <property type="entry name" value="Glutathione-S-Trfase_C_sf"/>
</dbReference>
<name>A0A811U9W5_CERCA</name>
<dbReference type="PANTHER" id="PTHR43969:SF9">
    <property type="entry name" value="GLUTATHIONE S TRANSFERASE D10, ISOFORM A-RELATED"/>
    <property type="match status" value="1"/>
</dbReference>
<dbReference type="PANTHER" id="PTHR43969">
    <property type="entry name" value="GLUTATHIONE S TRANSFERASE D10, ISOFORM A-RELATED"/>
    <property type="match status" value="1"/>
</dbReference>
<proteinExistence type="inferred from homology"/>
<comment type="caution">
    <text evidence="5">The sequence shown here is derived from an EMBL/GenBank/DDBJ whole genome shotgun (WGS) entry which is preliminary data.</text>
</comment>
<evidence type="ECO:0000259" key="4">
    <source>
        <dbReference type="PROSITE" id="PS50405"/>
    </source>
</evidence>
<dbReference type="PROSITE" id="PS50404">
    <property type="entry name" value="GST_NTER"/>
    <property type="match status" value="1"/>
</dbReference>
<gene>
    <name evidence="5" type="ORF">CCAP1982_LOCUS3831</name>
</gene>
<keyword evidence="6" id="KW-1185">Reference proteome</keyword>
<feature type="domain" description="GST C-terminal" evidence="4">
    <location>
        <begin position="70"/>
        <end position="191"/>
    </location>
</feature>
<dbReference type="SUPFAM" id="SSF52833">
    <property type="entry name" value="Thioredoxin-like"/>
    <property type="match status" value="1"/>
</dbReference>
<dbReference type="SFLD" id="SFLDG00358">
    <property type="entry name" value="Main_(cytGST)"/>
    <property type="match status" value="1"/>
</dbReference>
<organism evidence="5 6">
    <name type="scientific">Ceratitis capitata</name>
    <name type="common">Mediterranean fruit fly</name>
    <name type="synonym">Tephritis capitata</name>
    <dbReference type="NCBI Taxonomy" id="7213"/>
    <lineage>
        <taxon>Eukaryota</taxon>
        <taxon>Metazoa</taxon>
        <taxon>Ecdysozoa</taxon>
        <taxon>Arthropoda</taxon>
        <taxon>Hexapoda</taxon>
        <taxon>Insecta</taxon>
        <taxon>Pterygota</taxon>
        <taxon>Neoptera</taxon>
        <taxon>Endopterygota</taxon>
        <taxon>Diptera</taxon>
        <taxon>Brachycera</taxon>
        <taxon>Muscomorpha</taxon>
        <taxon>Tephritoidea</taxon>
        <taxon>Tephritidae</taxon>
        <taxon>Ceratitis</taxon>
        <taxon>Ceratitis</taxon>
    </lineage>
</organism>
<dbReference type="PROSITE" id="PS50405">
    <property type="entry name" value="GST_CTER"/>
    <property type="match status" value="1"/>
</dbReference>
<accession>A0A811U9W5</accession>
<dbReference type="SUPFAM" id="SSF47616">
    <property type="entry name" value="GST C-terminal domain-like"/>
    <property type="match status" value="1"/>
</dbReference>
<reference evidence="5" key="1">
    <citation type="submission" date="2020-11" db="EMBL/GenBank/DDBJ databases">
        <authorList>
            <person name="Whitehead M."/>
        </authorList>
    </citation>
    <scope>NUCLEOTIDE SEQUENCE</scope>
    <source>
        <strain evidence="5">EGII</strain>
    </source>
</reference>
<feature type="domain" description="GST N-terminal" evidence="3">
    <location>
        <begin position="1"/>
        <end position="64"/>
    </location>
</feature>
<evidence type="ECO:0000313" key="6">
    <source>
        <dbReference type="Proteomes" id="UP000606786"/>
    </source>
</evidence>